<evidence type="ECO:0000313" key="2">
    <source>
        <dbReference type="EMBL" id="AHG92206.1"/>
    </source>
</evidence>
<keyword evidence="1" id="KW-0614">Plasmid</keyword>
<sequence length="64" mass="7292">MRLLAHRHDGWTGWILVARSHCLSLTRARFTSPRWGITCPRGDEIAGLALYIGRRSMLLAFGRL</sequence>
<gene>
    <name evidence="1" type="ORF">J421_4603</name>
    <name evidence="2" type="ORF">J421_4671</name>
</gene>
<dbReference type="KEGG" id="gba:J421_4671"/>
<dbReference type="EMBL" id="CP007129">
    <property type="protein sequence ID" value="AHG92206.1"/>
    <property type="molecule type" value="Genomic_DNA"/>
</dbReference>
<reference evidence="1 3" key="2">
    <citation type="journal article" date="2014" name="Genome Announc.">
        <title>Genome Sequence and Methylome of Soil Bacterium Gemmatirosa kalamazoonensis KBS708T, a Member of the Rarely Cultivated Gemmatimonadetes Phylum.</title>
        <authorList>
            <person name="Debruyn J.M."/>
            <person name="Radosevich M."/>
            <person name="Wommack K.E."/>
            <person name="Polson S.W."/>
            <person name="Hauser L.J."/>
            <person name="Fawaz M.N."/>
            <person name="Korlach J."/>
            <person name="Tsai Y.C."/>
        </authorList>
    </citation>
    <scope>NUCLEOTIDE SEQUENCE [LARGE SCALE GENOMIC DNA]</scope>
    <source>
        <strain evidence="1 3">KBS708</strain>
        <plasmid evidence="1">1</plasmid>
        <plasmid evidence="3">Plasmid 1</plasmid>
    </source>
</reference>
<organism evidence="1 3">
    <name type="scientific">Gemmatirosa kalamazoonensis</name>
    <dbReference type="NCBI Taxonomy" id="861299"/>
    <lineage>
        <taxon>Bacteria</taxon>
        <taxon>Pseudomonadati</taxon>
        <taxon>Gemmatimonadota</taxon>
        <taxon>Gemmatimonadia</taxon>
        <taxon>Gemmatimonadales</taxon>
        <taxon>Gemmatimonadaceae</taxon>
        <taxon>Gemmatirosa</taxon>
    </lineage>
</organism>
<dbReference type="InParanoid" id="W0RRC5"/>
<dbReference type="AlphaFoldDB" id="W0RRC5"/>
<proteinExistence type="predicted"/>
<name>W0RRC5_9BACT</name>
<dbReference type="KEGG" id="gba:J421_4603"/>
<dbReference type="Proteomes" id="UP000019151">
    <property type="component" value="Plasmid 1"/>
</dbReference>
<dbReference type="RefSeq" id="WP_025413560.1">
    <property type="nucleotide sequence ID" value="NZ_CP007129.1"/>
</dbReference>
<protein>
    <submittedName>
        <fullName evidence="1">Uncharacterized protein</fullName>
    </submittedName>
</protein>
<evidence type="ECO:0000313" key="3">
    <source>
        <dbReference type="Proteomes" id="UP000019151"/>
    </source>
</evidence>
<evidence type="ECO:0000313" key="1">
    <source>
        <dbReference type="EMBL" id="AHG92138.1"/>
    </source>
</evidence>
<dbReference type="HOGENOM" id="CLU_2861355_0_0_0"/>
<geneLocation type="plasmid" evidence="1 3">
    <name>1</name>
</geneLocation>
<accession>W0RRC5</accession>
<reference evidence="1" key="1">
    <citation type="submission" date="2013-12" db="EMBL/GenBank/DDBJ databases">
        <authorList>
            <person name="DeBruyn J.M."/>
            <person name="Radosevich M."/>
            <person name="Wommack K.Eric."/>
            <person name="Polson S."/>
            <person name="Hauser L.J."/>
            <person name="Fawaz M.N."/>
            <person name="Korlach J."/>
            <person name="Tsai Y.-C."/>
        </authorList>
    </citation>
    <scope>NUCLEOTIDE SEQUENCE</scope>
    <source>
        <strain evidence="1">KBS708</strain>
        <plasmid evidence="1">1</plasmid>
    </source>
</reference>
<keyword evidence="3" id="KW-1185">Reference proteome</keyword>
<dbReference type="EMBL" id="CP007129">
    <property type="protein sequence ID" value="AHG92138.1"/>
    <property type="molecule type" value="Genomic_DNA"/>
</dbReference>